<dbReference type="OrthoDB" id="8853790at2759"/>
<dbReference type="PANTHER" id="PTHR15705:SF1">
    <property type="entry name" value="RIKEN CDNA 9330159F19 GENE"/>
    <property type="match status" value="1"/>
</dbReference>
<comment type="caution">
    <text evidence="5">The sequence shown here is derived from an EMBL/GenBank/DDBJ whole genome shotgun (WGS) entry which is preliminary data.</text>
</comment>
<dbReference type="AlphaFoldDB" id="A0A9D3NIE3"/>
<feature type="compositionally biased region" description="Polar residues" evidence="3">
    <location>
        <begin position="353"/>
        <end position="371"/>
    </location>
</feature>
<feature type="coiled-coil region" evidence="2">
    <location>
        <begin position="25"/>
        <end position="52"/>
    </location>
</feature>
<feature type="region of interest" description="Disordered" evidence="3">
    <location>
        <begin position="352"/>
        <end position="417"/>
    </location>
</feature>
<evidence type="ECO:0000256" key="2">
    <source>
        <dbReference type="SAM" id="Coils"/>
    </source>
</evidence>
<sequence>MAALDLHCSVDPGVRVWSGECVDSLDSFDSEMQLWEEQLQEVQRKIEELYKVVEARRGATEINPNSNTQLDITLLPVSNTSGYPNSGFYGGNVNNIPVQHKTFKHLSNHTSDPCSYGVYQNSGFAGPQSYTVKGQDVMLDILDGYLGMDSGSFSQSREKPHGAPNTSSIQSVYTDQWPVSSRTGCVSLGEFEEVQNRKNKVSVWDEPQARHVSWKDQVTSPQRSVSKPPKQRDSPHVPARPVHYSDSQKCPLVDRSCSSPSVLRKFCAMLQENEGKTLIEDGIVTTLVPKLVPRSPKLGGSRGSKHVTVKDTEAPATLQNWEHRGAKGGVKTSHWGTDNLQTDFKMAERILGNCSTPSPRNTPSPHQLSYDSSPTTPRRSFSRPARPANQRPPSRWASNGPTTTITTPIIPRSRSLSPACKTKQRFNNYSLYTETVIM</sequence>
<dbReference type="Proteomes" id="UP000824219">
    <property type="component" value="Linkage Group LG15"/>
</dbReference>
<feature type="domain" description="SOGA 1/2-like coiled-coil" evidence="4">
    <location>
        <begin position="4"/>
        <end position="57"/>
    </location>
</feature>
<protein>
    <recommendedName>
        <fullName evidence="4">SOGA 1/2-like coiled-coil domain-containing protein</fullName>
    </recommendedName>
</protein>
<feature type="compositionally biased region" description="Low complexity" evidence="3">
    <location>
        <begin position="372"/>
        <end position="388"/>
    </location>
</feature>
<dbReference type="InterPro" id="IPR027882">
    <property type="entry name" value="SOGA1/2-like_CC"/>
</dbReference>
<evidence type="ECO:0000313" key="6">
    <source>
        <dbReference type="Proteomes" id="UP000824219"/>
    </source>
</evidence>
<evidence type="ECO:0000256" key="1">
    <source>
        <dbReference type="ARBA" id="ARBA00023054"/>
    </source>
</evidence>
<proteinExistence type="predicted"/>
<gene>
    <name evidence="5" type="ORF">KOW79_013185</name>
</gene>
<reference evidence="5 6" key="1">
    <citation type="submission" date="2021-06" db="EMBL/GenBank/DDBJ databases">
        <title>Chromosome-level genome assembly of the red-tail catfish (Hemibagrus wyckioides).</title>
        <authorList>
            <person name="Shao F."/>
        </authorList>
    </citation>
    <scope>NUCLEOTIDE SEQUENCE [LARGE SCALE GENOMIC DNA]</scope>
    <source>
        <strain evidence="5">EC202008001</strain>
        <tissue evidence="5">Blood</tissue>
    </source>
</reference>
<dbReference type="EMBL" id="JAHKSW010000015">
    <property type="protein sequence ID" value="KAG7323483.1"/>
    <property type="molecule type" value="Genomic_DNA"/>
</dbReference>
<dbReference type="Pfam" id="PF14818">
    <property type="entry name" value="SOGA1-2-like_CC"/>
    <property type="match status" value="1"/>
</dbReference>
<dbReference type="PANTHER" id="PTHR15705">
    <property type="entry name" value="MCG7194, ISOFORM CRA_A"/>
    <property type="match status" value="1"/>
</dbReference>
<feature type="compositionally biased region" description="Low complexity" evidence="3">
    <location>
        <begin position="401"/>
        <end position="411"/>
    </location>
</feature>
<accession>A0A9D3NIE3</accession>
<evidence type="ECO:0000313" key="5">
    <source>
        <dbReference type="EMBL" id="KAG7323483.1"/>
    </source>
</evidence>
<keyword evidence="1 2" id="KW-0175">Coiled coil</keyword>
<evidence type="ECO:0000259" key="4">
    <source>
        <dbReference type="Pfam" id="PF14818"/>
    </source>
</evidence>
<feature type="compositionally biased region" description="Polar residues" evidence="3">
    <location>
        <begin position="216"/>
        <end position="225"/>
    </location>
</feature>
<keyword evidence="6" id="KW-1185">Reference proteome</keyword>
<organism evidence="5 6">
    <name type="scientific">Hemibagrus wyckioides</name>
    <dbReference type="NCBI Taxonomy" id="337641"/>
    <lineage>
        <taxon>Eukaryota</taxon>
        <taxon>Metazoa</taxon>
        <taxon>Chordata</taxon>
        <taxon>Craniata</taxon>
        <taxon>Vertebrata</taxon>
        <taxon>Euteleostomi</taxon>
        <taxon>Actinopterygii</taxon>
        <taxon>Neopterygii</taxon>
        <taxon>Teleostei</taxon>
        <taxon>Ostariophysi</taxon>
        <taxon>Siluriformes</taxon>
        <taxon>Bagridae</taxon>
        <taxon>Hemibagrus</taxon>
    </lineage>
</organism>
<name>A0A9D3NIE3_9TELE</name>
<evidence type="ECO:0000256" key="3">
    <source>
        <dbReference type="SAM" id="MobiDB-lite"/>
    </source>
</evidence>
<feature type="region of interest" description="Disordered" evidence="3">
    <location>
        <begin position="197"/>
        <end position="246"/>
    </location>
</feature>